<dbReference type="GO" id="GO:0042101">
    <property type="term" value="C:T cell receptor complex"/>
    <property type="evidence" value="ECO:0007669"/>
    <property type="project" value="UniProtKB-KW"/>
</dbReference>
<evidence type="ECO:0000256" key="3">
    <source>
        <dbReference type="ARBA" id="ARBA00023170"/>
    </source>
</evidence>
<dbReference type="STRING" id="43700.ENSMALP00000014345"/>
<keyword evidence="9" id="KW-1185">Reference proteome</keyword>
<keyword evidence="5" id="KW-0391">Immunity</keyword>
<dbReference type="InterPro" id="IPR013783">
    <property type="entry name" value="Ig-like_fold"/>
</dbReference>
<dbReference type="AlphaFoldDB" id="A0A3Q3JC70"/>
<dbReference type="InterPro" id="IPR007110">
    <property type="entry name" value="Ig-like_dom"/>
</dbReference>
<keyword evidence="4" id="KW-0393">Immunoglobulin domain</keyword>
<sequence>MGLRTHRCGVPVFVTMLAECKGEDKVTQPGGDVTAAVGDTVTLDCTFETDYTGPTLFWYKQEVNSSPQYMLKCYSANVDKAPEFQEDRFNATMNKPSAPLTIQKLQLNDSAVYYCALRSLFSVYIVLMTVSGYTVPSIKPQ</sequence>
<dbReference type="SMART" id="SM00409">
    <property type="entry name" value="IG"/>
    <property type="match status" value="1"/>
</dbReference>
<reference evidence="8" key="2">
    <citation type="submission" date="2025-09" db="UniProtKB">
        <authorList>
            <consortium name="Ensembl"/>
        </authorList>
    </citation>
    <scope>IDENTIFICATION</scope>
</reference>
<dbReference type="SMART" id="SM00406">
    <property type="entry name" value="IGv"/>
    <property type="match status" value="1"/>
</dbReference>
<dbReference type="Ensembl" id="ENSMALT00000014651.1">
    <property type="protein sequence ID" value="ENSMALP00000014345.1"/>
    <property type="gene ID" value="ENSMALG00000010080.1"/>
</dbReference>
<dbReference type="PROSITE" id="PS50835">
    <property type="entry name" value="IG_LIKE"/>
    <property type="match status" value="1"/>
</dbReference>
<keyword evidence="5" id="KW-1279">T cell receptor</keyword>
<evidence type="ECO:0000256" key="6">
    <source>
        <dbReference type="SAM" id="Phobius"/>
    </source>
</evidence>
<keyword evidence="2" id="KW-1064">Adaptive immunity</keyword>
<dbReference type="Gene3D" id="2.60.40.10">
    <property type="entry name" value="Immunoglobulins"/>
    <property type="match status" value="1"/>
</dbReference>
<dbReference type="PANTHER" id="PTHR19367:SF18">
    <property type="entry name" value="T CELL RECEPTOR ALPHA VARIABLE 16"/>
    <property type="match status" value="1"/>
</dbReference>
<proteinExistence type="predicted"/>
<keyword evidence="6" id="KW-1133">Transmembrane helix</keyword>
<dbReference type="GO" id="GO:0002250">
    <property type="term" value="P:adaptive immune response"/>
    <property type="evidence" value="ECO:0007669"/>
    <property type="project" value="UniProtKB-KW"/>
</dbReference>
<protein>
    <recommendedName>
        <fullName evidence="7">Ig-like domain-containing protein</fullName>
    </recommendedName>
</protein>
<evidence type="ECO:0000259" key="7">
    <source>
        <dbReference type="PROSITE" id="PS50835"/>
    </source>
</evidence>
<keyword evidence="3" id="KW-0675">Receptor</keyword>
<dbReference type="InterPro" id="IPR003599">
    <property type="entry name" value="Ig_sub"/>
</dbReference>
<accession>A0A3Q3JC70</accession>
<evidence type="ECO:0000256" key="2">
    <source>
        <dbReference type="ARBA" id="ARBA00023130"/>
    </source>
</evidence>
<dbReference type="Proteomes" id="UP000261600">
    <property type="component" value="Unplaced"/>
</dbReference>
<keyword evidence="6" id="KW-0472">Membrane</keyword>
<name>A0A3Q3JC70_MONAL</name>
<dbReference type="PANTHER" id="PTHR19367">
    <property type="entry name" value="T-CELL RECEPTOR ALPHA CHAIN V REGION"/>
    <property type="match status" value="1"/>
</dbReference>
<feature type="transmembrane region" description="Helical" evidence="6">
    <location>
        <begin position="111"/>
        <end position="135"/>
    </location>
</feature>
<dbReference type="SUPFAM" id="SSF48726">
    <property type="entry name" value="Immunoglobulin"/>
    <property type="match status" value="1"/>
</dbReference>
<organism evidence="8 9">
    <name type="scientific">Monopterus albus</name>
    <name type="common">Swamp eel</name>
    <dbReference type="NCBI Taxonomy" id="43700"/>
    <lineage>
        <taxon>Eukaryota</taxon>
        <taxon>Metazoa</taxon>
        <taxon>Chordata</taxon>
        <taxon>Craniata</taxon>
        <taxon>Vertebrata</taxon>
        <taxon>Euteleostomi</taxon>
        <taxon>Actinopterygii</taxon>
        <taxon>Neopterygii</taxon>
        <taxon>Teleostei</taxon>
        <taxon>Neoteleostei</taxon>
        <taxon>Acanthomorphata</taxon>
        <taxon>Anabantaria</taxon>
        <taxon>Synbranchiformes</taxon>
        <taxon>Synbranchidae</taxon>
        <taxon>Monopterus</taxon>
    </lineage>
</organism>
<dbReference type="Pfam" id="PF07686">
    <property type="entry name" value="V-set"/>
    <property type="match status" value="1"/>
</dbReference>
<dbReference type="InterPro" id="IPR051287">
    <property type="entry name" value="TCR_variable_region"/>
</dbReference>
<evidence type="ECO:0000313" key="9">
    <source>
        <dbReference type="Proteomes" id="UP000261600"/>
    </source>
</evidence>
<reference evidence="8" key="1">
    <citation type="submission" date="2025-08" db="UniProtKB">
        <authorList>
            <consortium name="Ensembl"/>
        </authorList>
    </citation>
    <scope>IDENTIFICATION</scope>
</reference>
<dbReference type="InterPro" id="IPR013106">
    <property type="entry name" value="Ig_V-set"/>
</dbReference>
<dbReference type="InterPro" id="IPR036179">
    <property type="entry name" value="Ig-like_dom_sf"/>
</dbReference>
<evidence type="ECO:0000256" key="5">
    <source>
        <dbReference type="ARBA" id="ARBA00043266"/>
    </source>
</evidence>
<keyword evidence="6" id="KW-0812">Transmembrane</keyword>
<evidence type="ECO:0000256" key="1">
    <source>
        <dbReference type="ARBA" id="ARBA00022729"/>
    </source>
</evidence>
<keyword evidence="1" id="KW-0732">Signal</keyword>
<evidence type="ECO:0000256" key="4">
    <source>
        <dbReference type="ARBA" id="ARBA00023319"/>
    </source>
</evidence>
<feature type="domain" description="Ig-like" evidence="7">
    <location>
        <begin position="11"/>
        <end position="131"/>
    </location>
</feature>
<evidence type="ECO:0000313" key="8">
    <source>
        <dbReference type="Ensembl" id="ENSMALP00000014345.1"/>
    </source>
</evidence>